<dbReference type="STRING" id="553466.SAMN04487950_0276"/>
<gene>
    <name evidence="5" type="ORF">SAMN04487950_0276</name>
</gene>
<keyword evidence="1" id="KW-0805">Transcription regulation</keyword>
<dbReference type="RefSeq" id="WP_089864738.1">
    <property type="nucleotide sequence ID" value="NZ_FOTC01000001.1"/>
</dbReference>
<name>A0A1I4B2X9_9EURY</name>
<dbReference type="Pfam" id="PF04967">
    <property type="entry name" value="HTH_10"/>
    <property type="match status" value="1"/>
</dbReference>
<dbReference type="InterPro" id="IPR013324">
    <property type="entry name" value="RNA_pol_sigma_r3/r4-like"/>
</dbReference>
<dbReference type="SUPFAM" id="SSF88659">
    <property type="entry name" value="Sigma3 and sigma4 domains of RNA polymerase sigma factors"/>
    <property type="match status" value="1"/>
</dbReference>
<feature type="domain" description="Bacterioopsin transcriptional activator GAF and HTH associated" evidence="4">
    <location>
        <begin position="11"/>
        <end position="126"/>
    </location>
</feature>
<dbReference type="Pfam" id="PF15915">
    <property type="entry name" value="BAT"/>
    <property type="match status" value="1"/>
</dbReference>
<keyword evidence="6" id="KW-1185">Reference proteome</keyword>
<dbReference type="PANTHER" id="PTHR34236:SF1">
    <property type="entry name" value="DIMETHYL SULFOXIDE REDUCTASE TRANSCRIPTIONAL ACTIVATOR"/>
    <property type="match status" value="1"/>
</dbReference>
<evidence type="ECO:0008006" key="7">
    <source>
        <dbReference type="Google" id="ProtNLM"/>
    </source>
</evidence>
<feature type="domain" description="HTH bat-type" evidence="3">
    <location>
        <begin position="155"/>
        <end position="206"/>
    </location>
</feature>
<dbReference type="Proteomes" id="UP000199607">
    <property type="component" value="Unassembled WGS sequence"/>
</dbReference>
<reference evidence="6" key="1">
    <citation type="submission" date="2016-10" db="EMBL/GenBank/DDBJ databases">
        <authorList>
            <person name="Varghese N."/>
            <person name="Submissions S."/>
        </authorList>
    </citation>
    <scope>NUCLEOTIDE SEQUENCE [LARGE SCALE GENOMIC DNA]</scope>
    <source>
        <strain evidence="6">CGMCC 1.7738</strain>
    </source>
</reference>
<dbReference type="InterPro" id="IPR031803">
    <property type="entry name" value="BAT_GAF/HTH-assoc"/>
</dbReference>
<keyword evidence="2" id="KW-0804">Transcription</keyword>
<protein>
    <recommendedName>
        <fullName evidence="7">GAF and HTH_10 associated domain-containing protein</fullName>
    </recommendedName>
</protein>
<evidence type="ECO:0000259" key="3">
    <source>
        <dbReference type="Pfam" id="PF04967"/>
    </source>
</evidence>
<accession>A0A1I4B2X9</accession>
<dbReference type="AlphaFoldDB" id="A0A1I4B2X9"/>
<organism evidence="5 6">
    <name type="scientific">Halogranum rubrum</name>
    <dbReference type="NCBI Taxonomy" id="553466"/>
    <lineage>
        <taxon>Archaea</taxon>
        <taxon>Methanobacteriati</taxon>
        <taxon>Methanobacteriota</taxon>
        <taxon>Stenosarchaea group</taxon>
        <taxon>Halobacteria</taxon>
        <taxon>Halobacteriales</taxon>
        <taxon>Haloferacaceae</taxon>
    </lineage>
</organism>
<evidence type="ECO:0000256" key="2">
    <source>
        <dbReference type="ARBA" id="ARBA00023163"/>
    </source>
</evidence>
<dbReference type="InterPro" id="IPR036388">
    <property type="entry name" value="WH-like_DNA-bd_sf"/>
</dbReference>
<evidence type="ECO:0000313" key="6">
    <source>
        <dbReference type="Proteomes" id="UP000199607"/>
    </source>
</evidence>
<dbReference type="Gene3D" id="1.10.10.10">
    <property type="entry name" value="Winged helix-like DNA-binding domain superfamily/Winged helix DNA-binding domain"/>
    <property type="match status" value="1"/>
</dbReference>
<dbReference type="InterPro" id="IPR007050">
    <property type="entry name" value="HTH_bacterioopsin"/>
</dbReference>
<evidence type="ECO:0000256" key="1">
    <source>
        <dbReference type="ARBA" id="ARBA00023015"/>
    </source>
</evidence>
<evidence type="ECO:0000259" key="4">
    <source>
        <dbReference type="Pfam" id="PF15915"/>
    </source>
</evidence>
<sequence>MIAEFTLDAEVLRESLRAAPELTVRLEQLYSTPDDPLRNVFWATGTGADAFEAALPSDPSITDWVRLETTEIGRLYRITYAPDIVDLELYHIAGEVEGLILDATANDGRYEMRMRFPSRAAFEEFYTRGTALDVRFDLQALYTSQVGGREDESVLTDAQRETLILAFDCGYYDIPRGISLDELGEKLGISDQAVSERLRRATRSLVAATFASQGAAKIANADADTVDFSPRS</sequence>
<proteinExistence type="predicted"/>
<dbReference type="PANTHER" id="PTHR34236">
    <property type="entry name" value="DIMETHYL SULFOXIDE REDUCTASE TRANSCRIPTIONAL ACTIVATOR"/>
    <property type="match status" value="1"/>
</dbReference>
<dbReference type="EMBL" id="FOTC01000001">
    <property type="protein sequence ID" value="SFK63198.1"/>
    <property type="molecule type" value="Genomic_DNA"/>
</dbReference>
<evidence type="ECO:0000313" key="5">
    <source>
        <dbReference type="EMBL" id="SFK63198.1"/>
    </source>
</evidence>